<accession>A0A132B425</accession>
<protein>
    <submittedName>
        <fullName evidence="2">Uncharacterized protein</fullName>
    </submittedName>
</protein>
<sequence length="447" mass="49756">MGVPTSTMETGLLEQGETGHKEPSETDSHNQPTMEGSHTIDKLRWADLMHALQSIEILQTAATMARIEARQKTREASFKRQDVWVWDAKFMGEIQRLNAQGNLKGFEELSRLATQCQTARDLLGPVEQDNIEAESYWLGQVWKLKEAEKDFYTEFKDEFRDAAEYVTTHGGESVSSYHPYSDSDSQIADGPVMEDDDAQTEDATVPLTELDHAEVEEQIPLNLEDANAQEFENTAVLSDLDSGFGDIESILSTSPPFDINKYGQPRTVPEAGHTGIELYHDLLVDFSTRRARINKWLKNIVLESRLEGLSVYSILQDLLAVENQEVPSNWAQLVIAWWEFDEASAPVPVEKGTGNTAAEETDPVRDSSKDRAKNKTSTIPDIQSRVLSDLLSESHIEPPKSDGDRGNNSFNGKGLAPPTPIPPSPPFSHPNSRSASRDTREAETSTL</sequence>
<feature type="compositionally biased region" description="Basic and acidic residues" evidence="1">
    <location>
        <begin position="362"/>
        <end position="373"/>
    </location>
</feature>
<reference evidence="2 3" key="1">
    <citation type="submission" date="2015-10" db="EMBL/GenBank/DDBJ databases">
        <title>Full genome of DAOMC 229536 Phialocephala scopiformis, a fungal endophyte of spruce producing the potent anti-insectan compound rugulosin.</title>
        <authorList>
            <consortium name="DOE Joint Genome Institute"/>
            <person name="Walker A.K."/>
            <person name="Frasz S.L."/>
            <person name="Seifert K.A."/>
            <person name="Miller J.D."/>
            <person name="Mondo S.J."/>
            <person name="Labutti K."/>
            <person name="Lipzen A."/>
            <person name="Dockter R."/>
            <person name="Kennedy M."/>
            <person name="Grigoriev I.V."/>
            <person name="Spatafora J.W."/>
        </authorList>
    </citation>
    <scope>NUCLEOTIDE SEQUENCE [LARGE SCALE GENOMIC DNA]</scope>
    <source>
        <strain evidence="2 3">CBS 120377</strain>
    </source>
</reference>
<feature type="compositionally biased region" description="Basic and acidic residues" evidence="1">
    <location>
        <begin position="392"/>
        <end position="405"/>
    </location>
</feature>
<dbReference type="InParanoid" id="A0A132B425"/>
<organism evidence="2 3">
    <name type="scientific">Mollisia scopiformis</name>
    <name type="common">Conifer needle endophyte fungus</name>
    <name type="synonym">Phialocephala scopiformis</name>
    <dbReference type="NCBI Taxonomy" id="149040"/>
    <lineage>
        <taxon>Eukaryota</taxon>
        <taxon>Fungi</taxon>
        <taxon>Dikarya</taxon>
        <taxon>Ascomycota</taxon>
        <taxon>Pezizomycotina</taxon>
        <taxon>Leotiomycetes</taxon>
        <taxon>Helotiales</taxon>
        <taxon>Mollisiaceae</taxon>
        <taxon>Mollisia</taxon>
    </lineage>
</organism>
<evidence type="ECO:0000256" key="1">
    <source>
        <dbReference type="SAM" id="MobiDB-lite"/>
    </source>
</evidence>
<feature type="compositionally biased region" description="Basic and acidic residues" evidence="1">
    <location>
        <begin position="17"/>
        <end position="28"/>
    </location>
</feature>
<name>A0A132B425_MOLSC</name>
<feature type="compositionally biased region" description="Basic and acidic residues" evidence="1">
    <location>
        <begin position="435"/>
        <end position="447"/>
    </location>
</feature>
<dbReference type="OrthoDB" id="3553547at2759"/>
<dbReference type="KEGG" id="psco:LY89DRAFT_789931"/>
<proteinExistence type="predicted"/>
<gene>
    <name evidence="2" type="ORF">LY89DRAFT_789931</name>
</gene>
<feature type="region of interest" description="Disordered" evidence="1">
    <location>
        <begin position="1"/>
        <end position="37"/>
    </location>
</feature>
<feature type="region of interest" description="Disordered" evidence="1">
    <location>
        <begin position="347"/>
        <end position="447"/>
    </location>
</feature>
<dbReference type="GeneID" id="28833036"/>
<keyword evidence="3" id="KW-1185">Reference proteome</keyword>
<dbReference type="RefSeq" id="XP_018061491.1">
    <property type="nucleotide sequence ID" value="XM_018223310.1"/>
</dbReference>
<feature type="compositionally biased region" description="Pro residues" evidence="1">
    <location>
        <begin position="417"/>
        <end position="428"/>
    </location>
</feature>
<evidence type="ECO:0000313" key="3">
    <source>
        <dbReference type="Proteomes" id="UP000070700"/>
    </source>
</evidence>
<dbReference type="EMBL" id="KQ947441">
    <property type="protein sequence ID" value="KUJ07136.1"/>
    <property type="molecule type" value="Genomic_DNA"/>
</dbReference>
<dbReference type="AlphaFoldDB" id="A0A132B425"/>
<dbReference type="Proteomes" id="UP000070700">
    <property type="component" value="Unassembled WGS sequence"/>
</dbReference>
<evidence type="ECO:0000313" key="2">
    <source>
        <dbReference type="EMBL" id="KUJ07136.1"/>
    </source>
</evidence>